<dbReference type="GO" id="GO:0015628">
    <property type="term" value="P:protein secretion by the type II secretion system"/>
    <property type="evidence" value="ECO:0007669"/>
    <property type="project" value="InterPro"/>
</dbReference>
<dbReference type="GO" id="GO:0005886">
    <property type="term" value="C:plasma membrane"/>
    <property type="evidence" value="ECO:0007669"/>
    <property type="project" value="UniProtKB-SubCell"/>
</dbReference>
<keyword evidence="6 10" id="KW-1133">Transmembrane helix</keyword>
<comment type="caution">
    <text evidence="13">The sequence shown here is derived from an EMBL/GenBank/DDBJ whole genome shotgun (WGS) entry which is preliminary data.</text>
</comment>
<evidence type="ECO:0000256" key="6">
    <source>
        <dbReference type="ARBA" id="ARBA00022989"/>
    </source>
</evidence>
<keyword evidence="10" id="KW-0813">Transport</keyword>
<comment type="subunit">
    <text evidence="10">Homodimer.</text>
</comment>
<evidence type="ECO:0000256" key="2">
    <source>
        <dbReference type="ARBA" id="ARBA00004241"/>
    </source>
</evidence>
<feature type="transmembrane region" description="Helical" evidence="10">
    <location>
        <begin position="21"/>
        <end position="41"/>
    </location>
</feature>
<dbReference type="InterPro" id="IPR012902">
    <property type="entry name" value="N_methyl_site"/>
</dbReference>
<comment type="function">
    <text evidence="10">Required for transformation and DNA binding.</text>
</comment>
<feature type="chain" id="PRO_5035519949" description="ComG operon protein 3" evidence="11">
    <location>
        <begin position="21"/>
        <end position="123"/>
    </location>
</feature>
<dbReference type="GO" id="GO:0015627">
    <property type="term" value="C:type II protein secretion system complex"/>
    <property type="evidence" value="ECO:0007669"/>
    <property type="project" value="InterPro"/>
</dbReference>
<dbReference type="InterPro" id="IPR045584">
    <property type="entry name" value="Pilin-like"/>
</dbReference>
<gene>
    <name evidence="13" type="ORF">FA727_10255</name>
</gene>
<evidence type="ECO:0000256" key="5">
    <source>
        <dbReference type="ARBA" id="ARBA00022692"/>
    </source>
</evidence>
<dbReference type="PRINTS" id="PR00813">
    <property type="entry name" value="BCTERIALGSPG"/>
</dbReference>
<keyword evidence="8 10" id="KW-0178">Competence</keyword>
<keyword evidence="7 10" id="KW-0472">Membrane</keyword>
<feature type="region of interest" description="Disordered" evidence="12">
    <location>
        <begin position="92"/>
        <end position="123"/>
    </location>
</feature>
<dbReference type="GO" id="GO:0030420">
    <property type="term" value="P:establishment of competence for transformation"/>
    <property type="evidence" value="ECO:0007669"/>
    <property type="project" value="UniProtKB-UniRule"/>
</dbReference>
<dbReference type="PIRSF" id="PIRSF029928">
    <property type="entry name" value="Late_competence_ComGC"/>
    <property type="match status" value="1"/>
</dbReference>
<dbReference type="Gene3D" id="3.30.700.10">
    <property type="entry name" value="Glycoprotein, Type 4 Pilin"/>
    <property type="match status" value="1"/>
</dbReference>
<dbReference type="RefSeq" id="WP_136830787.1">
    <property type="nucleotide sequence ID" value="NZ_SWBM01000001.1"/>
</dbReference>
<comment type="subcellular location">
    <subcellularLocation>
        <location evidence="1">Cell membrane</location>
        <topology evidence="1">Single-pass membrane protein</topology>
    </subcellularLocation>
    <subcellularLocation>
        <location evidence="2">Cell surface</location>
    </subcellularLocation>
</comment>
<keyword evidence="3 10" id="KW-1003">Cell membrane</keyword>
<dbReference type="NCBIfam" id="NF040999">
    <property type="entry name" value="pilin_ComGC"/>
    <property type="match status" value="1"/>
</dbReference>
<dbReference type="NCBIfam" id="TIGR02532">
    <property type="entry name" value="IV_pilin_GFxxxE"/>
    <property type="match status" value="1"/>
</dbReference>
<evidence type="ECO:0000256" key="3">
    <source>
        <dbReference type="ARBA" id="ARBA00022475"/>
    </source>
</evidence>
<reference evidence="13 14" key="1">
    <citation type="journal article" date="2011" name="J. Microbiol.">
        <title>Bacillus kyonggiensis sp. nov., isolated from soil of a lettuce field.</title>
        <authorList>
            <person name="Dong K."/>
            <person name="Lee S."/>
        </authorList>
    </citation>
    <scope>NUCLEOTIDE SEQUENCE [LARGE SCALE GENOMIC DNA]</scope>
    <source>
        <strain evidence="13 14">NB22</strain>
    </source>
</reference>
<dbReference type="SUPFAM" id="SSF54523">
    <property type="entry name" value="Pili subunits"/>
    <property type="match status" value="1"/>
</dbReference>
<dbReference type="InterPro" id="IPR016940">
    <property type="entry name" value="ComGC"/>
</dbReference>
<sequence length="123" mass="13537">MKNKRSTTLSQWLKQHKESGFTLIEMLIVLLVISVLLIITIPNVTKHNSTINTKGCQAFVKMVEAQVQAFQMDNQKMPSGLADLQTAGYLNNEQDSCPNGDKIEIGSDGEVTLPNSEADATEE</sequence>
<dbReference type="AlphaFoldDB" id="A0A4V5P1Z2"/>
<keyword evidence="5 10" id="KW-0812">Transmembrane</keyword>
<keyword evidence="14" id="KW-1185">Reference proteome</keyword>
<proteinExistence type="inferred from homology"/>
<feature type="modified residue" description="N-methylphenylalanine" evidence="11">
    <location>
        <position position="21"/>
    </location>
</feature>
<evidence type="ECO:0000256" key="10">
    <source>
        <dbReference type="PIRNR" id="PIRNR029928"/>
    </source>
</evidence>
<evidence type="ECO:0000256" key="8">
    <source>
        <dbReference type="ARBA" id="ARBA00023287"/>
    </source>
</evidence>
<evidence type="ECO:0000256" key="4">
    <source>
        <dbReference type="ARBA" id="ARBA00022481"/>
    </source>
</evidence>
<dbReference type="OrthoDB" id="1798043at2"/>
<dbReference type="GO" id="GO:0009986">
    <property type="term" value="C:cell surface"/>
    <property type="evidence" value="ECO:0007669"/>
    <property type="project" value="UniProtKB-SubCell"/>
</dbReference>
<protein>
    <recommendedName>
        <fullName evidence="10">ComG operon protein 3</fullName>
    </recommendedName>
</protein>
<evidence type="ECO:0000256" key="11">
    <source>
        <dbReference type="PIRSR" id="PIRSR029928-50"/>
    </source>
</evidence>
<dbReference type="PROSITE" id="PS00409">
    <property type="entry name" value="PROKAR_NTER_METHYL"/>
    <property type="match status" value="1"/>
</dbReference>
<evidence type="ECO:0000256" key="9">
    <source>
        <dbReference type="ARBA" id="ARBA00043982"/>
    </source>
</evidence>
<feature type="propeptide" id="PRO_5035519948" evidence="11">
    <location>
        <begin position="1"/>
        <end position="20"/>
    </location>
</feature>
<evidence type="ECO:0000313" key="13">
    <source>
        <dbReference type="EMBL" id="TKC19890.1"/>
    </source>
</evidence>
<evidence type="ECO:0000256" key="12">
    <source>
        <dbReference type="SAM" id="MobiDB-lite"/>
    </source>
</evidence>
<evidence type="ECO:0000313" key="14">
    <source>
        <dbReference type="Proteomes" id="UP000307756"/>
    </source>
</evidence>
<evidence type="ECO:0000256" key="7">
    <source>
        <dbReference type="ARBA" id="ARBA00023136"/>
    </source>
</evidence>
<dbReference type="Pfam" id="PF07963">
    <property type="entry name" value="N_methyl"/>
    <property type="match status" value="1"/>
</dbReference>
<evidence type="ECO:0000256" key="1">
    <source>
        <dbReference type="ARBA" id="ARBA00004162"/>
    </source>
</evidence>
<accession>A0A4V5P1Z2</accession>
<dbReference type="Proteomes" id="UP000307756">
    <property type="component" value="Unassembled WGS sequence"/>
</dbReference>
<comment type="similarity">
    <text evidence="9 10">Belongs to the ComGC family.</text>
</comment>
<dbReference type="EMBL" id="SWBM01000001">
    <property type="protein sequence ID" value="TKC19890.1"/>
    <property type="molecule type" value="Genomic_DNA"/>
</dbReference>
<keyword evidence="4 11" id="KW-0488">Methylation</keyword>
<dbReference type="InterPro" id="IPR000983">
    <property type="entry name" value="Bac_GSPG_pilin"/>
</dbReference>
<organism evidence="13 14">
    <name type="scientific">Robertmurraya kyonggiensis</name>
    <dbReference type="NCBI Taxonomy" id="1037680"/>
    <lineage>
        <taxon>Bacteria</taxon>
        <taxon>Bacillati</taxon>
        <taxon>Bacillota</taxon>
        <taxon>Bacilli</taxon>
        <taxon>Bacillales</taxon>
        <taxon>Bacillaceae</taxon>
        <taxon>Robertmurraya</taxon>
    </lineage>
</organism>
<name>A0A4V5P1Z2_9BACI</name>